<feature type="transmembrane region" description="Helical" evidence="5">
    <location>
        <begin position="162"/>
        <end position="184"/>
    </location>
</feature>
<dbReference type="RefSeq" id="XP_028142553.1">
    <property type="nucleotide sequence ID" value="XM_028286752.1"/>
</dbReference>
<reference evidence="8" key="1">
    <citation type="submission" date="2025-08" db="UniProtKB">
        <authorList>
            <consortium name="RefSeq"/>
        </authorList>
    </citation>
    <scope>IDENTIFICATION</scope>
    <source>
        <tissue evidence="8">Whole insect</tissue>
    </source>
</reference>
<accession>A0A6P7GCG7</accession>
<feature type="domain" description="Kazal-like" evidence="7">
    <location>
        <begin position="24"/>
        <end position="73"/>
    </location>
</feature>
<feature type="signal peptide" evidence="6">
    <location>
        <begin position="1"/>
        <end position="22"/>
    </location>
</feature>
<dbReference type="Pfam" id="PF00050">
    <property type="entry name" value="Kazal_1"/>
    <property type="match status" value="1"/>
</dbReference>
<evidence type="ECO:0000256" key="6">
    <source>
        <dbReference type="SAM" id="SignalP"/>
    </source>
</evidence>
<keyword evidence="3" id="KW-1015">Disulfide bond</keyword>
<evidence type="ECO:0000259" key="7">
    <source>
        <dbReference type="PROSITE" id="PS51465"/>
    </source>
</evidence>
<dbReference type="InterPro" id="IPR039932">
    <property type="entry name" value="Spink4-like"/>
</dbReference>
<evidence type="ECO:0000256" key="4">
    <source>
        <dbReference type="SAM" id="MobiDB-lite"/>
    </source>
</evidence>
<keyword evidence="2" id="KW-0964">Secreted</keyword>
<feature type="chain" id="PRO_5027828088" evidence="6">
    <location>
        <begin position="23"/>
        <end position="277"/>
    </location>
</feature>
<dbReference type="PROSITE" id="PS00282">
    <property type="entry name" value="KAZAL_1"/>
    <property type="match status" value="1"/>
</dbReference>
<dbReference type="InterPro" id="IPR036058">
    <property type="entry name" value="Kazal_dom_sf"/>
</dbReference>
<evidence type="ECO:0000256" key="5">
    <source>
        <dbReference type="SAM" id="Phobius"/>
    </source>
</evidence>
<dbReference type="GO" id="GO:0004867">
    <property type="term" value="F:serine-type endopeptidase inhibitor activity"/>
    <property type="evidence" value="ECO:0007669"/>
    <property type="project" value="InterPro"/>
</dbReference>
<dbReference type="SUPFAM" id="SSF100895">
    <property type="entry name" value="Kazal-type serine protease inhibitors"/>
    <property type="match status" value="2"/>
</dbReference>
<organism evidence="8">
    <name type="scientific">Diabrotica virgifera virgifera</name>
    <name type="common">western corn rootworm</name>
    <dbReference type="NCBI Taxonomy" id="50390"/>
    <lineage>
        <taxon>Eukaryota</taxon>
        <taxon>Metazoa</taxon>
        <taxon>Ecdysozoa</taxon>
        <taxon>Arthropoda</taxon>
        <taxon>Hexapoda</taxon>
        <taxon>Insecta</taxon>
        <taxon>Pterygota</taxon>
        <taxon>Neoptera</taxon>
        <taxon>Endopterygota</taxon>
        <taxon>Coleoptera</taxon>
        <taxon>Polyphaga</taxon>
        <taxon>Cucujiformia</taxon>
        <taxon>Chrysomeloidea</taxon>
        <taxon>Chrysomelidae</taxon>
        <taxon>Galerucinae</taxon>
        <taxon>Diabroticina</taxon>
        <taxon>Diabroticites</taxon>
        <taxon>Diabrotica</taxon>
    </lineage>
</organism>
<dbReference type="InterPro" id="IPR002350">
    <property type="entry name" value="Kazal_dom"/>
</dbReference>
<dbReference type="Gene3D" id="3.30.60.30">
    <property type="match status" value="2"/>
</dbReference>
<sequence length="277" mass="31474">MNIHFFSKICLFITILISTTQAQDEEEPFCLCEFLWEPICASNGETYPNECRFLCYQKHIKDLEFVHKGKCKEQMESRSTRILEHAMATEKSNIPVLMTRTDNGTTLNIQNGTSNIEDSLLTEGKVDLTVPNRSRCDSTSSSSSSDSSTSSSSSFREDKETFSSLIASLTLSSISTLSVTLKLYFNLHLHIDQFCLNILIMSIIFFCKICLFITIPISITQGYDEPFCPCEKMWEEPLCASNGDFVLKTFPSECEFLCHQKIFKDLEFVHKGVCTKQ</sequence>
<dbReference type="CDD" id="cd00104">
    <property type="entry name" value="KAZAL_FS"/>
    <property type="match status" value="1"/>
</dbReference>
<proteinExistence type="predicted"/>
<dbReference type="Pfam" id="PF07648">
    <property type="entry name" value="Kazal_2"/>
    <property type="match status" value="1"/>
</dbReference>
<keyword evidence="5" id="KW-0472">Membrane</keyword>
<feature type="region of interest" description="Disordered" evidence="4">
    <location>
        <begin position="132"/>
        <end position="155"/>
    </location>
</feature>
<comment type="subcellular location">
    <subcellularLocation>
        <location evidence="1">Secreted</location>
    </subcellularLocation>
</comment>
<dbReference type="PANTHER" id="PTHR21179">
    <property type="entry name" value="SERINE-TYPE ENDOPEPTIDASE INHIBITOR"/>
    <property type="match status" value="1"/>
</dbReference>
<keyword evidence="6" id="KW-0732">Signal</keyword>
<dbReference type="PANTHER" id="PTHR21179:SF0">
    <property type="entry name" value="SERINE PROTEASE INHIBITOR KAZAL-TYPE 4"/>
    <property type="match status" value="1"/>
</dbReference>
<dbReference type="SMART" id="SM00280">
    <property type="entry name" value="KAZAL"/>
    <property type="match status" value="2"/>
</dbReference>
<evidence type="ECO:0000256" key="3">
    <source>
        <dbReference type="ARBA" id="ARBA00023157"/>
    </source>
</evidence>
<keyword evidence="5" id="KW-0812">Transmembrane</keyword>
<dbReference type="InParanoid" id="A0A6P7GCG7"/>
<feature type="compositionally biased region" description="Low complexity" evidence="4">
    <location>
        <begin position="137"/>
        <end position="154"/>
    </location>
</feature>
<feature type="transmembrane region" description="Helical" evidence="5">
    <location>
        <begin position="196"/>
        <end position="219"/>
    </location>
</feature>
<name>A0A6P7GCG7_DIAVI</name>
<evidence type="ECO:0000313" key="8">
    <source>
        <dbReference type="RefSeq" id="XP_028142553.1"/>
    </source>
</evidence>
<dbReference type="AlphaFoldDB" id="A0A6P7GCG7"/>
<evidence type="ECO:0000256" key="2">
    <source>
        <dbReference type="ARBA" id="ARBA00022525"/>
    </source>
</evidence>
<keyword evidence="5" id="KW-1133">Transmembrane helix</keyword>
<evidence type="ECO:0000256" key="1">
    <source>
        <dbReference type="ARBA" id="ARBA00004613"/>
    </source>
</evidence>
<dbReference type="PROSITE" id="PS51465">
    <property type="entry name" value="KAZAL_2"/>
    <property type="match status" value="2"/>
</dbReference>
<feature type="domain" description="Kazal-like" evidence="7">
    <location>
        <begin position="222"/>
        <end position="276"/>
    </location>
</feature>
<dbReference type="GO" id="GO:0005576">
    <property type="term" value="C:extracellular region"/>
    <property type="evidence" value="ECO:0007669"/>
    <property type="project" value="UniProtKB-SubCell"/>
</dbReference>
<protein>
    <submittedName>
        <fullName evidence="8">Uncharacterized protein LOC114336395</fullName>
    </submittedName>
</protein>
<gene>
    <name evidence="8" type="primary">LOC114336395</name>
</gene>